<dbReference type="Proteomes" id="UP000266861">
    <property type="component" value="Unassembled WGS sequence"/>
</dbReference>
<protein>
    <submittedName>
        <fullName evidence="1">Uncharacterized protein</fullName>
    </submittedName>
</protein>
<accession>A0A397I546</accession>
<reference evidence="1 2" key="1">
    <citation type="submission" date="2018-08" db="EMBL/GenBank/DDBJ databases">
        <title>Genome and evolution of the arbuscular mycorrhizal fungus Diversispora epigaea (formerly Glomus versiforme) and its bacterial endosymbionts.</title>
        <authorList>
            <person name="Sun X."/>
            <person name="Fei Z."/>
            <person name="Harrison M."/>
        </authorList>
    </citation>
    <scope>NUCLEOTIDE SEQUENCE [LARGE SCALE GENOMIC DNA]</scope>
    <source>
        <strain evidence="1 2">IT104</strain>
    </source>
</reference>
<keyword evidence="2" id="KW-1185">Reference proteome</keyword>
<organism evidence="1 2">
    <name type="scientific">Diversispora epigaea</name>
    <dbReference type="NCBI Taxonomy" id="1348612"/>
    <lineage>
        <taxon>Eukaryota</taxon>
        <taxon>Fungi</taxon>
        <taxon>Fungi incertae sedis</taxon>
        <taxon>Mucoromycota</taxon>
        <taxon>Glomeromycotina</taxon>
        <taxon>Glomeromycetes</taxon>
        <taxon>Diversisporales</taxon>
        <taxon>Diversisporaceae</taxon>
        <taxon>Diversispora</taxon>
    </lineage>
</organism>
<dbReference type="EMBL" id="PQFF01000260">
    <property type="protein sequence ID" value="RHZ69358.1"/>
    <property type="molecule type" value="Genomic_DNA"/>
</dbReference>
<comment type="caution">
    <text evidence="1">The sequence shown here is derived from an EMBL/GenBank/DDBJ whole genome shotgun (WGS) entry which is preliminary data.</text>
</comment>
<name>A0A397I546_9GLOM</name>
<dbReference type="AlphaFoldDB" id="A0A397I546"/>
<evidence type="ECO:0000313" key="2">
    <source>
        <dbReference type="Proteomes" id="UP000266861"/>
    </source>
</evidence>
<gene>
    <name evidence="1" type="ORF">Glove_284g95</name>
</gene>
<proteinExistence type="predicted"/>
<dbReference type="OrthoDB" id="2430512at2759"/>
<evidence type="ECO:0000313" key="1">
    <source>
        <dbReference type="EMBL" id="RHZ69358.1"/>
    </source>
</evidence>
<sequence>MKKFRKIFFEQKKVQSKTDNTSNINRNKIIQNEDNLLVEKFNTLHLNIPFKIEKSIRIYEKNPNEAKKFLDYMGYNFRWSVSMPDNIRSQIFWVFTNDNAQEDDKEHSLNCIYFYDNLDKGLFNEHKDEWVMIYKQKIIKYGKEYTNQQLADLDEKMPGIVYLPVDPLLREKIVNPKVLPARAVYFNYSDDGKEYMI</sequence>